<evidence type="ECO:0000313" key="1">
    <source>
        <dbReference type="EMBL" id="KPI37812.1"/>
    </source>
</evidence>
<dbReference type="VEuPathDB" id="FungiDB:AB675_149"/>
<name>A0A0N1NYZ2_9EURO</name>
<protein>
    <submittedName>
        <fullName evidence="1">Uncharacterized protein</fullName>
    </submittedName>
</protein>
<proteinExistence type="predicted"/>
<dbReference type="Proteomes" id="UP000038010">
    <property type="component" value="Unassembled WGS sequence"/>
</dbReference>
<dbReference type="EMBL" id="LFJN01000022">
    <property type="protein sequence ID" value="KPI37812.1"/>
    <property type="molecule type" value="Genomic_DNA"/>
</dbReference>
<dbReference type="RefSeq" id="XP_017997775.1">
    <property type="nucleotide sequence ID" value="XM_018141395.1"/>
</dbReference>
<dbReference type="OrthoDB" id="10579156at2759"/>
<dbReference type="AlphaFoldDB" id="A0A0N1NYZ2"/>
<evidence type="ECO:0000313" key="2">
    <source>
        <dbReference type="Proteomes" id="UP000038010"/>
    </source>
</evidence>
<reference evidence="1 2" key="1">
    <citation type="submission" date="2015-06" db="EMBL/GenBank/DDBJ databases">
        <title>Draft genome of the ant-associated black yeast Phialophora attae CBS 131958.</title>
        <authorList>
            <person name="Moreno L.F."/>
            <person name="Stielow B.J."/>
            <person name="de Hoog S."/>
            <person name="Vicente V.A."/>
            <person name="Weiss V.A."/>
            <person name="de Vries M."/>
            <person name="Cruz L.M."/>
            <person name="Souza E.M."/>
        </authorList>
    </citation>
    <scope>NUCLEOTIDE SEQUENCE [LARGE SCALE GENOMIC DNA]</scope>
    <source>
        <strain evidence="1 2">CBS 131958</strain>
    </source>
</reference>
<comment type="caution">
    <text evidence="1">The sequence shown here is derived from an EMBL/GenBank/DDBJ whole genome shotgun (WGS) entry which is preliminary data.</text>
</comment>
<organism evidence="1 2">
    <name type="scientific">Cyphellophora attinorum</name>
    <dbReference type="NCBI Taxonomy" id="1664694"/>
    <lineage>
        <taxon>Eukaryota</taxon>
        <taxon>Fungi</taxon>
        <taxon>Dikarya</taxon>
        <taxon>Ascomycota</taxon>
        <taxon>Pezizomycotina</taxon>
        <taxon>Eurotiomycetes</taxon>
        <taxon>Chaetothyriomycetidae</taxon>
        <taxon>Chaetothyriales</taxon>
        <taxon>Cyphellophoraceae</taxon>
        <taxon>Cyphellophora</taxon>
    </lineage>
</organism>
<dbReference type="GeneID" id="28733264"/>
<sequence>MGRDQNSQNFAWVGGQDPCTKAVFIGDGCNEVRQFKDNPNLLFEVRGCGILDPITNSERTREIWTFGADQTADQATLLSSCNVVAPPRLGCGFFSDKNFIQNFGCDF</sequence>
<keyword evidence="2" id="KW-1185">Reference proteome</keyword>
<accession>A0A0N1NYZ2</accession>
<gene>
    <name evidence="1" type="ORF">AB675_149</name>
</gene>